<feature type="transmembrane region" description="Helical" evidence="1">
    <location>
        <begin position="275"/>
        <end position="294"/>
    </location>
</feature>
<keyword evidence="5" id="KW-1185">Reference proteome</keyword>
<keyword evidence="1" id="KW-0472">Membrane</keyword>
<organism evidence="4 6">
    <name type="scientific">Adineta ricciae</name>
    <name type="common">Rotifer</name>
    <dbReference type="NCBI Taxonomy" id="249248"/>
    <lineage>
        <taxon>Eukaryota</taxon>
        <taxon>Metazoa</taxon>
        <taxon>Spiralia</taxon>
        <taxon>Gnathifera</taxon>
        <taxon>Rotifera</taxon>
        <taxon>Eurotatoria</taxon>
        <taxon>Bdelloidea</taxon>
        <taxon>Adinetida</taxon>
        <taxon>Adinetidae</taxon>
        <taxon>Adineta</taxon>
    </lineage>
</organism>
<evidence type="ECO:0000259" key="2">
    <source>
        <dbReference type="Pfam" id="PF07885"/>
    </source>
</evidence>
<evidence type="ECO:0000313" key="3">
    <source>
        <dbReference type="EMBL" id="CAF0781197.1"/>
    </source>
</evidence>
<gene>
    <name evidence="4" type="ORF">EDS130_LOCUS29326</name>
    <name evidence="3" type="ORF">XAT740_LOCUS1981</name>
</gene>
<keyword evidence="1" id="KW-1133">Transmembrane helix</keyword>
<evidence type="ECO:0000313" key="4">
    <source>
        <dbReference type="EMBL" id="CAF1276887.1"/>
    </source>
</evidence>
<dbReference type="Gene3D" id="1.10.287.70">
    <property type="match status" value="2"/>
</dbReference>
<dbReference type="PRINTS" id="PR00169">
    <property type="entry name" value="KCHANNEL"/>
</dbReference>
<feature type="transmembrane region" description="Helical" evidence="1">
    <location>
        <begin position="93"/>
        <end position="119"/>
    </location>
</feature>
<dbReference type="InterPro" id="IPR015449">
    <property type="entry name" value="K_chnl_Ca-activ_SK"/>
</dbReference>
<dbReference type="Pfam" id="PF07885">
    <property type="entry name" value="Ion_trans_2"/>
    <property type="match status" value="1"/>
</dbReference>
<feature type="domain" description="Potassium channel" evidence="2">
    <location>
        <begin position="252"/>
        <end position="329"/>
    </location>
</feature>
<dbReference type="EMBL" id="CAJNOR010000064">
    <property type="protein sequence ID" value="CAF0781197.1"/>
    <property type="molecule type" value="Genomic_DNA"/>
</dbReference>
<sequence>MTNMICMPNSPSVGSVIPLLKPFDEDEHQFVSTKRRASPKTILMAEISRRLMRRKLLYNRLHVISIIMCSLGLLGVLLMIINNEIIFSNLFPRSIYICWFIKLFITITTLILIGFIFYYRRLDLDLYAINNSFKHWRIGLNTSKILLTFIEVFVCLIHPVPLPIPFLSKIPYENSTIYNSTSPDYITLDVALGLPMFGRLYLLCRFMMFNSHLVRDAFSQSLGSLNQVSVNFYFLIKTYLQQWPARCLCVFCILLFLISSWSLRACNYKSTIVHISMLDAMWLFIVTFTTVGYGDVTPTTYCGRSVAAITAMIGVLSTALLISVLARKLELSRAEKYVHNFVLNMKLVKDRKHQASNVIKFVLKLWILRRKNQASSNEFLKAQRGLVRSMHFNQQIKQEQKKLVDNCVGMPELIIMQRDTNDKTCENTATLIITKEKIEKIEEKLCQIDQTMIDIQNSLRILANQLAK</sequence>
<proteinExistence type="predicted"/>
<accession>A0A815BZV3</accession>
<dbReference type="GO" id="GO:0016286">
    <property type="term" value="F:small conductance calcium-activated potassium channel activity"/>
    <property type="evidence" value="ECO:0007669"/>
    <property type="project" value="InterPro"/>
</dbReference>
<dbReference type="InterPro" id="IPR013099">
    <property type="entry name" value="K_chnl_dom"/>
</dbReference>
<dbReference type="Proteomes" id="UP000663852">
    <property type="component" value="Unassembled WGS sequence"/>
</dbReference>
<evidence type="ECO:0000256" key="1">
    <source>
        <dbReference type="SAM" id="Phobius"/>
    </source>
</evidence>
<dbReference type="SUPFAM" id="SSF81324">
    <property type="entry name" value="Voltage-gated potassium channels"/>
    <property type="match status" value="1"/>
</dbReference>
<feature type="transmembrane region" description="Helical" evidence="1">
    <location>
        <begin position="306"/>
        <end position="326"/>
    </location>
</feature>
<dbReference type="EMBL" id="CAJNOJ010000197">
    <property type="protein sequence ID" value="CAF1276887.1"/>
    <property type="molecule type" value="Genomic_DNA"/>
</dbReference>
<dbReference type="GO" id="GO:0016020">
    <property type="term" value="C:membrane"/>
    <property type="evidence" value="ECO:0007669"/>
    <property type="project" value="InterPro"/>
</dbReference>
<dbReference type="AlphaFoldDB" id="A0A815BZV3"/>
<reference evidence="4" key="1">
    <citation type="submission" date="2021-02" db="EMBL/GenBank/DDBJ databases">
        <authorList>
            <person name="Nowell W R."/>
        </authorList>
    </citation>
    <scope>NUCLEOTIDE SEQUENCE</scope>
</reference>
<name>A0A815BZV3_ADIRI</name>
<dbReference type="OrthoDB" id="73653at2759"/>
<keyword evidence="1" id="KW-0812">Transmembrane</keyword>
<feature type="transmembrane region" description="Helical" evidence="1">
    <location>
        <begin position="57"/>
        <end position="81"/>
    </location>
</feature>
<comment type="caution">
    <text evidence="4">The sequence shown here is derived from an EMBL/GenBank/DDBJ whole genome shotgun (WGS) entry which is preliminary data.</text>
</comment>
<protein>
    <recommendedName>
        <fullName evidence="2">Potassium channel domain-containing protein</fullName>
    </recommendedName>
</protein>
<evidence type="ECO:0000313" key="6">
    <source>
        <dbReference type="Proteomes" id="UP000663852"/>
    </source>
</evidence>
<dbReference type="Pfam" id="PF03530">
    <property type="entry name" value="SK_channel"/>
    <property type="match status" value="1"/>
</dbReference>
<feature type="transmembrane region" description="Helical" evidence="1">
    <location>
        <begin position="145"/>
        <end position="166"/>
    </location>
</feature>
<evidence type="ECO:0000313" key="5">
    <source>
        <dbReference type="Proteomes" id="UP000663828"/>
    </source>
</evidence>
<feature type="transmembrane region" description="Helical" evidence="1">
    <location>
        <begin position="242"/>
        <end position="263"/>
    </location>
</feature>
<dbReference type="PANTHER" id="PTHR10153">
    <property type="entry name" value="SMALL CONDUCTANCE CALCIUM-ACTIVATED POTASSIUM CHANNEL"/>
    <property type="match status" value="1"/>
</dbReference>
<dbReference type="Proteomes" id="UP000663828">
    <property type="component" value="Unassembled WGS sequence"/>
</dbReference>